<comment type="similarity">
    <text evidence="1">Belongs to the peptidase S45 family.</text>
</comment>
<keyword evidence="2" id="KW-0378">Hydrolase</keyword>
<dbReference type="SUPFAM" id="SSF56235">
    <property type="entry name" value="N-terminal nucleophile aminohydrolases (Ntn hydrolases)"/>
    <property type="match status" value="1"/>
</dbReference>
<reference evidence="6 7" key="1">
    <citation type="submission" date="2020-10" db="EMBL/GenBank/DDBJ databases">
        <title>Connecting structure to function with the recovery of over 1000 high-quality activated sludge metagenome-assembled genomes encoding full-length rRNA genes using long-read sequencing.</title>
        <authorList>
            <person name="Singleton C.M."/>
            <person name="Petriglieri F."/>
            <person name="Kristensen J.M."/>
            <person name="Kirkegaard R.H."/>
            <person name="Michaelsen T.Y."/>
            <person name="Andersen M.H."/>
            <person name="Karst S.M."/>
            <person name="Dueholm M.S."/>
            <person name="Nielsen P.H."/>
            <person name="Albertsen M."/>
        </authorList>
    </citation>
    <scope>NUCLEOTIDE SEQUENCE [LARGE SCALE GENOMIC DNA]</scope>
    <source>
        <strain evidence="6">Ribe_18-Q3-R11-54_MAXAC.273</strain>
    </source>
</reference>
<evidence type="ECO:0000256" key="4">
    <source>
        <dbReference type="PIRSR" id="PIRSR001227-1"/>
    </source>
</evidence>
<dbReference type="Gene3D" id="1.10.439.10">
    <property type="entry name" value="Penicillin Amidohydrolase, domain 1"/>
    <property type="match status" value="1"/>
</dbReference>
<dbReference type="EMBL" id="JADKGY010000029">
    <property type="protein sequence ID" value="MBK9984389.1"/>
    <property type="molecule type" value="Genomic_DNA"/>
</dbReference>
<dbReference type="AlphaFoldDB" id="A0A9D7SYC4"/>
<comment type="cofactor">
    <cofactor evidence="5">
        <name>Ca(2+)</name>
        <dbReference type="ChEBI" id="CHEBI:29108"/>
    </cofactor>
    <text evidence="5">Binds 1 Ca(2+) ion per dimer.</text>
</comment>
<organism evidence="6 7">
    <name type="scientific">Candidatus Opimibacter skivensis</name>
    <dbReference type="NCBI Taxonomy" id="2982028"/>
    <lineage>
        <taxon>Bacteria</taxon>
        <taxon>Pseudomonadati</taxon>
        <taxon>Bacteroidota</taxon>
        <taxon>Saprospiria</taxon>
        <taxon>Saprospirales</taxon>
        <taxon>Saprospiraceae</taxon>
        <taxon>Candidatus Opimibacter</taxon>
    </lineage>
</organism>
<keyword evidence="5" id="KW-0106">Calcium</keyword>
<dbReference type="Gene3D" id="2.30.120.10">
    <property type="match status" value="1"/>
</dbReference>
<evidence type="ECO:0000256" key="1">
    <source>
        <dbReference type="ARBA" id="ARBA00006586"/>
    </source>
</evidence>
<dbReference type="Pfam" id="PF01804">
    <property type="entry name" value="Penicil_amidase"/>
    <property type="match status" value="1"/>
</dbReference>
<dbReference type="Gene3D" id="3.60.20.10">
    <property type="entry name" value="Glutamine Phosphoribosylpyrophosphate, subunit 1, domain 1"/>
    <property type="match status" value="1"/>
</dbReference>
<evidence type="ECO:0000256" key="5">
    <source>
        <dbReference type="PIRSR" id="PIRSR001227-2"/>
    </source>
</evidence>
<dbReference type="InterPro" id="IPR002692">
    <property type="entry name" value="S45"/>
</dbReference>
<protein>
    <submittedName>
        <fullName evidence="6">Penicillin acylase family protein</fullName>
    </submittedName>
</protein>
<evidence type="ECO:0000256" key="2">
    <source>
        <dbReference type="ARBA" id="ARBA00022801"/>
    </source>
</evidence>
<feature type="active site" description="Nucleophile" evidence="4">
    <location>
        <position position="276"/>
    </location>
</feature>
<gene>
    <name evidence="6" type="ORF">IPP15_18815</name>
</gene>
<dbReference type="PANTHER" id="PTHR34218">
    <property type="entry name" value="PEPTIDASE S45 PENICILLIN AMIDASE"/>
    <property type="match status" value="1"/>
</dbReference>
<dbReference type="GO" id="GO:0017000">
    <property type="term" value="P:antibiotic biosynthetic process"/>
    <property type="evidence" value="ECO:0007669"/>
    <property type="project" value="InterPro"/>
</dbReference>
<evidence type="ECO:0000256" key="3">
    <source>
        <dbReference type="ARBA" id="ARBA00023145"/>
    </source>
</evidence>
<dbReference type="GO" id="GO:0046872">
    <property type="term" value="F:metal ion binding"/>
    <property type="evidence" value="ECO:0007669"/>
    <property type="project" value="UniProtKB-KW"/>
</dbReference>
<comment type="caution">
    <text evidence="6">The sequence shown here is derived from an EMBL/GenBank/DDBJ whole genome shotgun (WGS) entry which is preliminary data.</text>
</comment>
<dbReference type="CDD" id="cd03747">
    <property type="entry name" value="Ntn_PGA_like"/>
    <property type="match status" value="1"/>
</dbReference>
<dbReference type="GO" id="GO:0016811">
    <property type="term" value="F:hydrolase activity, acting on carbon-nitrogen (but not peptide) bonds, in linear amides"/>
    <property type="evidence" value="ECO:0007669"/>
    <property type="project" value="InterPro"/>
</dbReference>
<name>A0A9D7SYC4_9BACT</name>
<dbReference type="Proteomes" id="UP000808337">
    <property type="component" value="Unassembled WGS sequence"/>
</dbReference>
<proteinExistence type="inferred from homology"/>
<evidence type="ECO:0000313" key="6">
    <source>
        <dbReference type="EMBL" id="MBK9984389.1"/>
    </source>
</evidence>
<dbReference type="InterPro" id="IPR023343">
    <property type="entry name" value="Penicillin_amidase_dom1"/>
</dbReference>
<evidence type="ECO:0000313" key="7">
    <source>
        <dbReference type="Proteomes" id="UP000808337"/>
    </source>
</evidence>
<dbReference type="InterPro" id="IPR029055">
    <property type="entry name" value="Ntn_hydrolases_N"/>
</dbReference>
<dbReference type="Gene3D" id="1.10.1400.10">
    <property type="match status" value="1"/>
</dbReference>
<dbReference type="PANTHER" id="PTHR34218:SF4">
    <property type="entry name" value="ACYL-HOMOSERINE LACTONE ACYLASE QUIP"/>
    <property type="match status" value="1"/>
</dbReference>
<feature type="binding site" evidence="5">
    <location>
        <position position="348"/>
    </location>
    <ligand>
        <name>Ca(2+)</name>
        <dbReference type="ChEBI" id="CHEBI:29108"/>
    </ligand>
</feature>
<dbReference type="PIRSF" id="PIRSF001227">
    <property type="entry name" value="Pen_acylase"/>
    <property type="match status" value="1"/>
</dbReference>
<accession>A0A9D7SYC4</accession>
<sequence length="799" mass="90134">MKRIILPALLFSGWLFLLSTDIPVGENFLPAIGRFFSPFQGIWHNVHPVDASFTIKGKTKQPVKILFDERDIPHIYAQSMEDAVYAEGYLQAANRMFAMDITTRAAAGRLSELLGKRTLAYDQKARERGYEKSAIEKAKNWETFEGNKALIDAYVNGVNEYINSLDYTNWPIEYKILSHGPVPWTSVHSALTFTSMAIALCLGESDVEYSKAKSKLSAEDFKLLYEGLNPKESPVIPSERIWDFKPTGATKPTEGKTEKEAIGQTTEDHSYDLNGSNNWAVSGQKTASGFPILANDPHLGLTLPNIWYEVEIHTPDVSVHGVSLPGLPYVVIGFTDSIAWGSTNSGQDVLDWYDISWQDSSRHKYLLDGKYEDATLRPEEIKIRGSKSIIDTIRYTRWGPVTDEGDHKDMAMKWIGHLRSEANDIAYLQKINKAKNLTDYRDAVSAFQYPAQNKVFASAEGDIAISVAGVLPIRPEGLGQYVTKGDSSKNDWQGYIPFAEAPYIINPKRGFVSSANQVPVDTTYPYPMLGAKYFEDYRGREVNMNLDTMHHITVDDIKALQQNNYNLMAAELLPLMLTAVRNGNCLNAEESKYADRLSVWNYLEHRDSLPPVYYELWLDAFEKLTFDELDTLGVMYPEDWKFVELVKEGDAHHFFDIISTPQKKETLNDIACISFTTMVRNYNALEPARKKNWGAYKASEIPHLARFAPFGTGFISTSGGRHIINAMSKSHGPSWRMIVELSNPPKAFVNYPGGQSGNPASPHYKDFLEHYFDGKYYEVTMKKDPDSWTPARQINIAPL</sequence>
<keyword evidence="3" id="KW-0865">Zymogen</keyword>
<feature type="binding site" evidence="5">
    <location>
        <position position="351"/>
    </location>
    <ligand>
        <name>Ca(2+)</name>
        <dbReference type="ChEBI" id="CHEBI:29108"/>
    </ligand>
</feature>
<keyword evidence="5" id="KW-0479">Metal-binding</keyword>
<dbReference type="InterPro" id="IPR043146">
    <property type="entry name" value="Penicillin_amidase_N_B-knob"/>
</dbReference>
<dbReference type="InterPro" id="IPR014395">
    <property type="entry name" value="Pen/GL7ACA/AHL_acylase"/>
</dbReference>
<dbReference type="InterPro" id="IPR043147">
    <property type="entry name" value="Penicillin_amidase_A-knob"/>
</dbReference>